<reference evidence="2" key="1">
    <citation type="submission" date="2020-06" db="EMBL/GenBank/DDBJ databases">
        <authorList>
            <person name="Li T."/>
            <person name="Hu X."/>
            <person name="Zhang T."/>
            <person name="Song X."/>
            <person name="Zhang H."/>
            <person name="Dai N."/>
            <person name="Sheng W."/>
            <person name="Hou X."/>
            <person name="Wei L."/>
        </authorList>
    </citation>
    <scope>NUCLEOTIDE SEQUENCE</scope>
    <source>
        <strain evidence="2">G02</strain>
        <tissue evidence="2">Leaf</tissue>
    </source>
</reference>
<evidence type="ECO:0000313" key="2">
    <source>
        <dbReference type="EMBL" id="KAL0425006.1"/>
    </source>
</evidence>
<feature type="compositionally biased region" description="Basic and acidic residues" evidence="1">
    <location>
        <begin position="116"/>
        <end position="132"/>
    </location>
</feature>
<gene>
    <name evidence="2" type="ORF">Sradi_1035400</name>
</gene>
<feature type="region of interest" description="Disordered" evidence="1">
    <location>
        <begin position="116"/>
        <end position="198"/>
    </location>
</feature>
<accession>A0AAW2VBE8</accession>
<dbReference type="AlphaFoldDB" id="A0AAW2VBE8"/>
<protein>
    <recommendedName>
        <fullName evidence="3">PWWP domain-containing protein</fullName>
    </recommendedName>
</protein>
<dbReference type="InterPro" id="IPR044679">
    <property type="entry name" value="PWWP2-like"/>
</dbReference>
<feature type="compositionally biased region" description="Acidic residues" evidence="1">
    <location>
        <begin position="143"/>
        <end position="160"/>
    </location>
</feature>
<sequence>MGSSGEDPKKTIDASVGGLVWVRRRNGCWWPERFLARMNCRGLCAYREPGPLDWYNLEKSKRVKAFHCGEYDDCIEKAKASASHLSKKAAKYARREDAILHALKLESARFGRDHQDFSATPERQDDEHHHAADSPSTFHPSEESEDIDEDLDSSEDDSDSAQELSQSGVSFEEPDHVNSAKNPNIGELQMIQRTMGLE</sequence>
<dbReference type="PANTHER" id="PTHR33697">
    <property type="entry name" value="T17B22.17 PROTEIN-RELATED"/>
    <property type="match status" value="1"/>
</dbReference>
<reference evidence="2" key="2">
    <citation type="journal article" date="2024" name="Plant">
        <title>Genomic evolution and insights into agronomic trait innovations of Sesamum species.</title>
        <authorList>
            <person name="Miao H."/>
            <person name="Wang L."/>
            <person name="Qu L."/>
            <person name="Liu H."/>
            <person name="Sun Y."/>
            <person name="Le M."/>
            <person name="Wang Q."/>
            <person name="Wei S."/>
            <person name="Zheng Y."/>
            <person name="Lin W."/>
            <person name="Duan Y."/>
            <person name="Cao H."/>
            <person name="Xiong S."/>
            <person name="Wang X."/>
            <person name="Wei L."/>
            <person name="Li C."/>
            <person name="Ma Q."/>
            <person name="Ju M."/>
            <person name="Zhao R."/>
            <person name="Li G."/>
            <person name="Mu C."/>
            <person name="Tian Q."/>
            <person name="Mei H."/>
            <person name="Zhang T."/>
            <person name="Gao T."/>
            <person name="Zhang H."/>
        </authorList>
    </citation>
    <scope>NUCLEOTIDE SEQUENCE</scope>
    <source>
        <strain evidence="2">G02</strain>
    </source>
</reference>
<name>A0AAW2VBE8_SESRA</name>
<comment type="caution">
    <text evidence="2">The sequence shown here is derived from an EMBL/GenBank/DDBJ whole genome shotgun (WGS) entry which is preliminary data.</text>
</comment>
<evidence type="ECO:0008006" key="3">
    <source>
        <dbReference type="Google" id="ProtNLM"/>
    </source>
</evidence>
<organism evidence="2">
    <name type="scientific">Sesamum radiatum</name>
    <name type="common">Black benniseed</name>
    <dbReference type="NCBI Taxonomy" id="300843"/>
    <lineage>
        <taxon>Eukaryota</taxon>
        <taxon>Viridiplantae</taxon>
        <taxon>Streptophyta</taxon>
        <taxon>Embryophyta</taxon>
        <taxon>Tracheophyta</taxon>
        <taxon>Spermatophyta</taxon>
        <taxon>Magnoliopsida</taxon>
        <taxon>eudicotyledons</taxon>
        <taxon>Gunneridae</taxon>
        <taxon>Pentapetalae</taxon>
        <taxon>asterids</taxon>
        <taxon>lamiids</taxon>
        <taxon>Lamiales</taxon>
        <taxon>Pedaliaceae</taxon>
        <taxon>Sesamum</taxon>
    </lineage>
</organism>
<evidence type="ECO:0000256" key="1">
    <source>
        <dbReference type="SAM" id="MobiDB-lite"/>
    </source>
</evidence>
<dbReference type="PANTHER" id="PTHR33697:SF1">
    <property type="entry name" value="TUDOR_PWWP_MBT SUPERFAMILY PROTEIN"/>
    <property type="match status" value="1"/>
</dbReference>
<dbReference type="EMBL" id="JACGWJ010000004">
    <property type="protein sequence ID" value="KAL0425006.1"/>
    <property type="molecule type" value="Genomic_DNA"/>
</dbReference>
<proteinExistence type="predicted"/>